<evidence type="ECO:0000313" key="1">
    <source>
        <dbReference type="EMBL" id="KAJ4713329.1"/>
    </source>
</evidence>
<comment type="caution">
    <text evidence="1">The sequence shown here is derived from an EMBL/GenBank/DDBJ whole genome shotgun (WGS) entry which is preliminary data.</text>
</comment>
<proteinExistence type="predicted"/>
<name>A0ACC1XRF9_MELAZ</name>
<gene>
    <name evidence="1" type="ORF">OWV82_015437</name>
</gene>
<keyword evidence="2" id="KW-1185">Reference proteome</keyword>
<sequence>MAAIDMLNGAIDSFQDEVKLLQEEKRQVVSANVELETAKMMLHKLQMKMDSNPMNMKGQLVLLEQQVSRFLCSKETSINSDKIQKKLKAARRVELEFVEMQRMNKELELEKRKLTLNLVDAKARTKALSYMTQIYKESYGN</sequence>
<dbReference type="EMBL" id="CM051401">
    <property type="protein sequence ID" value="KAJ4713329.1"/>
    <property type="molecule type" value="Genomic_DNA"/>
</dbReference>
<accession>A0ACC1XRF9</accession>
<organism evidence="1 2">
    <name type="scientific">Melia azedarach</name>
    <name type="common">Chinaberry tree</name>
    <dbReference type="NCBI Taxonomy" id="155640"/>
    <lineage>
        <taxon>Eukaryota</taxon>
        <taxon>Viridiplantae</taxon>
        <taxon>Streptophyta</taxon>
        <taxon>Embryophyta</taxon>
        <taxon>Tracheophyta</taxon>
        <taxon>Spermatophyta</taxon>
        <taxon>Magnoliopsida</taxon>
        <taxon>eudicotyledons</taxon>
        <taxon>Gunneridae</taxon>
        <taxon>Pentapetalae</taxon>
        <taxon>rosids</taxon>
        <taxon>malvids</taxon>
        <taxon>Sapindales</taxon>
        <taxon>Meliaceae</taxon>
        <taxon>Melia</taxon>
    </lineage>
</organism>
<evidence type="ECO:0000313" key="2">
    <source>
        <dbReference type="Proteomes" id="UP001164539"/>
    </source>
</evidence>
<dbReference type="Proteomes" id="UP001164539">
    <property type="component" value="Chromosome 8"/>
</dbReference>
<protein>
    <submittedName>
        <fullName evidence="1">Protein CHUP1 chloroplastic</fullName>
    </submittedName>
</protein>
<reference evidence="1 2" key="1">
    <citation type="journal article" date="2023" name="Science">
        <title>Complex scaffold remodeling in plant triterpene biosynthesis.</title>
        <authorList>
            <person name="De La Pena R."/>
            <person name="Hodgson H."/>
            <person name="Liu J.C."/>
            <person name="Stephenson M.J."/>
            <person name="Martin A.C."/>
            <person name="Owen C."/>
            <person name="Harkess A."/>
            <person name="Leebens-Mack J."/>
            <person name="Jimenez L.E."/>
            <person name="Osbourn A."/>
            <person name="Sattely E.S."/>
        </authorList>
    </citation>
    <scope>NUCLEOTIDE SEQUENCE [LARGE SCALE GENOMIC DNA]</scope>
    <source>
        <strain evidence="2">cv. JPN11</strain>
        <tissue evidence="1">Leaf</tissue>
    </source>
</reference>